<dbReference type="HAMAP" id="MF_00731">
    <property type="entry name" value="MenE"/>
    <property type="match status" value="1"/>
</dbReference>
<keyword evidence="3 5" id="KW-0547">Nucleotide-binding</keyword>
<proteinExistence type="inferred from homology"/>
<name>A0ABW4LVR3_9BACI</name>
<dbReference type="EC" id="6.2.1.26" evidence="5"/>
<dbReference type="InterPro" id="IPR010192">
    <property type="entry name" value="MenE"/>
</dbReference>
<keyword evidence="9" id="KW-1185">Reference proteome</keyword>
<dbReference type="InterPro" id="IPR045851">
    <property type="entry name" value="AMP-bd_C_sf"/>
</dbReference>
<comment type="catalytic activity">
    <reaction evidence="5">
        <text>2-succinylbenzoate + ATP + CoA = 2-succinylbenzoyl-CoA + AMP + diphosphate</text>
        <dbReference type="Rhea" id="RHEA:17009"/>
        <dbReference type="ChEBI" id="CHEBI:18325"/>
        <dbReference type="ChEBI" id="CHEBI:30616"/>
        <dbReference type="ChEBI" id="CHEBI:33019"/>
        <dbReference type="ChEBI" id="CHEBI:57287"/>
        <dbReference type="ChEBI" id="CHEBI:57364"/>
        <dbReference type="ChEBI" id="CHEBI:456215"/>
        <dbReference type="EC" id="6.2.1.26"/>
    </reaction>
</comment>
<dbReference type="SUPFAM" id="SSF56801">
    <property type="entry name" value="Acetyl-CoA synthetase-like"/>
    <property type="match status" value="1"/>
</dbReference>
<evidence type="ECO:0000256" key="3">
    <source>
        <dbReference type="ARBA" id="ARBA00022741"/>
    </source>
</evidence>
<evidence type="ECO:0000256" key="5">
    <source>
        <dbReference type="HAMAP-Rule" id="MF_00731"/>
    </source>
</evidence>
<comment type="similarity">
    <text evidence="5">Belongs to the ATP-dependent AMP-binding enzyme family. MenE subfamily.</text>
</comment>
<dbReference type="InterPro" id="IPR020845">
    <property type="entry name" value="AMP-binding_CS"/>
</dbReference>
<dbReference type="PROSITE" id="PS00455">
    <property type="entry name" value="AMP_BINDING"/>
    <property type="match status" value="1"/>
</dbReference>
<dbReference type="RefSeq" id="WP_377930408.1">
    <property type="nucleotide sequence ID" value="NZ_JBHUEM010000054.1"/>
</dbReference>
<feature type="domain" description="AMP-dependent synthetase/ligase" evidence="6">
    <location>
        <begin position="13"/>
        <end position="357"/>
    </location>
</feature>
<dbReference type="Gene3D" id="3.40.50.12780">
    <property type="entry name" value="N-terminal domain of ligase-like"/>
    <property type="match status" value="1"/>
</dbReference>
<evidence type="ECO:0000259" key="7">
    <source>
        <dbReference type="Pfam" id="PF13193"/>
    </source>
</evidence>
<comment type="caution">
    <text evidence="8">The sequence shown here is derived from an EMBL/GenBank/DDBJ whole genome shotgun (WGS) entry which is preliminary data.</text>
</comment>
<dbReference type="CDD" id="cd05912">
    <property type="entry name" value="OSB_CoA_lg"/>
    <property type="match status" value="1"/>
</dbReference>
<accession>A0ABW4LVR3</accession>
<dbReference type="Gene3D" id="3.30.300.30">
    <property type="match status" value="1"/>
</dbReference>
<dbReference type="Pfam" id="PF00501">
    <property type="entry name" value="AMP-binding"/>
    <property type="match status" value="1"/>
</dbReference>
<dbReference type="Proteomes" id="UP001597214">
    <property type="component" value="Unassembled WGS sequence"/>
</dbReference>
<comment type="function">
    <text evidence="5">Converts 2-succinylbenzoate (OSB) to 2-succinylbenzoyl-CoA (OSB-CoA).</text>
</comment>
<dbReference type="EMBL" id="JBHUEM010000054">
    <property type="protein sequence ID" value="MFD1739173.1"/>
    <property type="molecule type" value="Genomic_DNA"/>
</dbReference>
<dbReference type="NCBIfam" id="NF002966">
    <property type="entry name" value="PRK03640.1"/>
    <property type="match status" value="1"/>
</dbReference>
<dbReference type="InterPro" id="IPR050237">
    <property type="entry name" value="ATP-dep_AMP-bd_enzyme"/>
</dbReference>
<comment type="pathway">
    <text evidence="5">Quinol/quinone metabolism; menaquinone biosynthesis.</text>
</comment>
<evidence type="ECO:0000259" key="6">
    <source>
        <dbReference type="Pfam" id="PF00501"/>
    </source>
</evidence>
<evidence type="ECO:0000313" key="9">
    <source>
        <dbReference type="Proteomes" id="UP001597214"/>
    </source>
</evidence>
<evidence type="ECO:0000256" key="1">
    <source>
        <dbReference type="ARBA" id="ARBA00022428"/>
    </source>
</evidence>
<comment type="pathway">
    <text evidence="5">Quinol/quinone metabolism; 1,4-dihydroxy-2-naphthoate biosynthesis; 1,4-dihydroxy-2-naphthoate from chorismate: step 5/7.</text>
</comment>
<evidence type="ECO:0000313" key="8">
    <source>
        <dbReference type="EMBL" id="MFD1739173.1"/>
    </source>
</evidence>
<organism evidence="8 9">
    <name type="scientific">Bacillus salitolerans</name>
    <dbReference type="NCBI Taxonomy" id="1437434"/>
    <lineage>
        <taxon>Bacteria</taxon>
        <taxon>Bacillati</taxon>
        <taxon>Bacillota</taxon>
        <taxon>Bacilli</taxon>
        <taxon>Bacillales</taxon>
        <taxon>Bacillaceae</taxon>
        <taxon>Bacillus</taxon>
    </lineage>
</organism>
<keyword evidence="2 5" id="KW-0436">Ligase</keyword>
<evidence type="ECO:0000256" key="4">
    <source>
        <dbReference type="ARBA" id="ARBA00022840"/>
    </source>
</evidence>
<dbReference type="InterPro" id="IPR000873">
    <property type="entry name" value="AMP-dep_synth/lig_dom"/>
</dbReference>
<dbReference type="NCBIfam" id="TIGR01923">
    <property type="entry name" value="menE"/>
    <property type="match status" value="1"/>
</dbReference>
<protein>
    <recommendedName>
        <fullName evidence="5">2-succinylbenzoate--CoA ligase</fullName>
        <ecNumber evidence="5">6.2.1.26</ecNumber>
    </recommendedName>
    <alternativeName>
        <fullName evidence="5">o-succinylbenzoyl-CoA synthetase</fullName>
        <shortName evidence="5">OSB-CoA synthetase</shortName>
    </alternativeName>
</protein>
<sequence length="496" mass="54913">MQNVNVVPNWLMQRAYLTPQRIAIKMGEREITFDQLHNQVYQMAGRLHAMGIKRGANIAVLSHNSIEMIEILHALKYIGAVTVLLNTRLTTNELLWQIENAHVDFVLVESSMAKQLEGKSKARVVSFDALYTIEPKKGELHVVKEFSLDKPDTIMYTSGTTGNPKGVIQTYGNHYWSAIGSALNLGIEQEDCWLACVPFFHVSGLSILMRSVIYGMKVVVQDGFQAETVNKEIVNEKVTIISVVSTMLQQMIDHLDERGSGYPPSLRCVLLGGGPAPETLLEKSKLRNIPVFQTYGMTETASQVVTLSSEYSLSKLGSAGKPLFHSQVKIVQNDVEQDNDKPGEILVKGPTVSTGYWNCPDATKSSLKNGWLYTGDIGYLDADGFLYVLDRRKDLIISGGENIYPAEIESVLLSHPEVAEAGVTGKEDLKWGQVPVAFVVLKNPISKEELMAFCGEKLARYKLPKAIYSVTSLPRNATNKLQRHKLLSLLDGTATI</sequence>
<dbReference type="InterPro" id="IPR042099">
    <property type="entry name" value="ANL_N_sf"/>
</dbReference>
<evidence type="ECO:0000256" key="2">
    <source>
        <dbReference type="ARBA" id="ARBA00022598"/>
    </source>
</evidence>
<keyword evidence="4 5" id="KW-0067">ATP-binding</keyword>
<dbReference type="Pfam" id="PF13193">
    <property type="entry name" value="AMP-binding_C"/>
    <property type="match status" value="1"/>
</dbReference>
<keyword evidence="1 5" id="KW-0474">Menaquinone biosynthesis</keyword>
<reference evidence="9" key="1">
    <citation type="journal article" date="2019" name="Int. J. Syst. Evol. Microbiol.">
        <title>The Global Catalogue of Microorganisms (GCM) 10K type strain sequencing project: providing services to taxonomists for standard genome sequencing and annotation.</title>
        <authorList>
            <consortium name="The Broad Institute Genomics Platform"/>
            <consortium name="The Broad Institute Genome Sequencing Center for Infectious Disease"/>
            <person name="Wu L."/>
            <person name="Ma J."/>
        </authorList>
    </citation>
    <scope>NUCLEOTIDE SEQUENCE [LARGE SCALE GENOMIC DNA]</scope>
    <source>
        <strain evidence="9">CCUG 49339</strain>
    </source>
</reference>
<gene>
    <name evidence="5" type="primary">menE</name>
    <name evidence="8" type="ORF">ACFSCX_22070</name>
</gene>
<dbReference type="GO" id="GO:0008756">
    <property type="term" value="F:o-succinylbenzoate-CoA ligase activity"/>
    <property type="evidence" value="ECO:0007669"/>
    <property type="project" value="UniProtKB-EC"/>
</dbReference>
<dbReference type="PANTHER" id="PTHR43767:SF1">
    <property type="entry name" value="NONRIBOSOMAL PEPTIDE SYNTHASE PES1 (EUROFUNG)-RELATED"/>
    <property type="match status" value="1"/>
</dbReference>
<feature type="domain" description="AMP-binding enzyme C-terminal" evidence="7">
    <location>
        <begin position="407"/>
        <end position="480"/>
    </location>
</feature>
<dbReference type="PANTHER" id="PTHR43767">
    <property type="entry name" value="LONG-CHAIN-FATTY-ACID--COA LIGASE"/>
    <property type="match status" value="1"/>
</dbReference>
<dbReference type="InterPro" id="IPR025110">
    <property type="entry name" value="AMP-bd_C"/>
</dbReference>